<dbReference type="PANTHER" id="PTHR33886">
    <property type="entry name" value="UNSATURATED RHAMNOGALACTURONAN HYDROLASE (EUROFUNG)"/>
    <property type="match status" value="1"/>
</dbReference>
<feature type="compositionally biased region" description="Pro residues" evidence="2">
    <location>
        <begin position="1"/>
        <end position="13"/>
    </location>
</feature>
<dbReference type="Gene3D" id="2.160.20.10">
    <property type="entry name" value="Single-stranded right-handed beta-helix, Pectin lyase-like"/>
    <property type="match status" value="1"/>
</dbReference>
<keyword evidence="1" id="KW-0378">Hydrolase</keyword>
<feature type="region of interest" description="Disordered" evidence="2">
    <location>
        <begin position="1"/>
        <end position="24"/>
    </location>
</feature>
<comment type="caution">
    <text evidence="4">The sequence shown here is derived from an EMBL/GenBank/DDBJ whole genome shotgun (WGS) entry which is preliminary data.</text>
</comment>
<evidence type="ECO:0000313" key="4">
    <source>
        <dbReference type="EMBL" id="KAB8161960.1"/>
    </source>
</evidence>
<keyword evidence="5" id="KW-1185">Reference proteome</keyword>
<evidence type="ECO:0000256" key="1">
    <source>
        <dbReference type="ARBA" id="ARBA00022801"/>
    </source>
</evidence>
<dbReference type="InterPro" id="IPR012341">
    <property type="entry name" value="6hp_glycosidase-like_sf"/>
</dbReference>
<evidence type="ECO:0000259" key="3">
    <source>
        <dbReference type="Pfam" id="PF12708"/>
    </source>
</evidence>
<dbReference type="RefSeq" id="WP_139671916.1">
    <property type="nucleotide sequence ID" value="NZ_VDLY02000016.1"/>
</dbReference>
<dbReference type="Gene3D" id="1.50.10.10">
    <property type="match status" value="1"/>
</dbReference>
<dbReference type="PANTHER" id="PTHR33886:SF8">
    <property type="entry name" value="UNSATURATED RHAMNOGALACTURONAN HYDROLASE (EUROFUNG)"/>
    <property type="match status" value="1"/>
</dbReference>
<dbReference type="PROSITE" id="PS51318">
    <property type="entry name" value="TAT"/>
    <property type="match status" value="1"/>
</dbReference>
<reference evidence="4" key="1">
    <citation type="submission" date="2019-10" db="EMBL/GenBank/DDBJ databases">
        <title>Nonomuraea sp. nov., isolated from Phyllanthus amarus.</title>
        <authorList>
            <person name="Klykleung N."/>
            <person name="Tanasupawat S."/>
        </authorList>
    </citation>
    <scope>NUCLEOTIDE SEQUENCE [LARGE SCALE GENOMIC DNA]</scope>
    <source>
        <strain evidence="4">3MP-10</strain>
    </source>
</reference>
<dbReference type="OrthoDB" id="258246at2"/>
<dbReference type="Pfam" id="PF12708">
    <property type="entry name" value="Pect-lyase_RHGA_epim"/>
    <property type="match status" value="1"/>
</dbReference>
<organism evidence="4 5">
    <name type="scientific">Streptomyces mimosae</name>
    <dbReference type="NCBI Taxonomy" id="2586635"/>
    <lineage>
        <taxon>Bacteria</taxon>
        <taxon>Bacillati</taxon>
        <taxon>Actinomycetota</taxon>
        <taxon>Actinomycetes</taxon>
        <taxon>Kitasatosporales</taxon>
        <taxon>Streptomycetaceae</taxon>
        <taxon>Streptomyces</taxon>
    </lineage>
</organism>
<proteinExistence type="predicted"/>
<name>A0A5N6A2P9_9ACTN</name>
<gene>
    <name evidence="4" type="ORF">FH607_023105</name>
</gene>
<feature type="domain" description="Rhamnogalacturonase A/B/Epimerase-like pectate lyase" evidence="3">
    <location>
        <begin position="112"/>
        <end position="187"/>
    </location>
</feature>
<sequence length="943" mass="102526">MPQEPHPASPQPAPEARGFDRRSLLRSTAAGGLALFGGVGHAGQARAAAPATTPAHGPTAAAPATRAAASTPGELFAAWQANPGDHPQIPDVSHAGYRGGAPIPDVPTVVRAADHGAVPDGTTDNTDAIQRAIIAAADAGGGAVALAAGDYRCDGFLRLNRSGVVLRGEGQDRTRIVFTRSLEEILGPNLEDGKSQWCWSGGLIWIGPTDTFDSRLQLLDWAGQPVDMAQNQTNSWEQWRGGGDGEGSRLARVVGDPPRGTATVKVDTTAQLIAGRHALMTWRSRGAEGDFGLLKRLGAHPLMRDGYDWPTADRMYAPATPRFRWPVRIASLTAEHVALAQPLRIGVTAAELDTDFQTMGQVITESGVEHLTIVTAGAHDPAEGHLTDRGANGIFFNRVIDCWARDIAIEQAENGVLFSCAKSVTVERFAVRSELKVHHFTAVRSFSADILQQDFTLDAPRVWHGINHEWLASGCVWSRGHLAHGTFDSHRGLPFDNVRTEITLERNDGQVGGAPYAGPRNGRRIAHWNVENRGTSGTAVFQPDMLTHGALVGMRGPRDDRCADAMVCGDKNVVEVGTGAVPEPANLHAAQRALRLDVPPLERAAVVEALRRVADHWIATHPEPGSNEWHNATYHSGNVALFRLTEDARYLDHSLRWAEHHGWGLNGGVETRFADNHAAGDVYLDLHEIDPAPNRLAAIEASLHRMTYTDRPEKNDDWWWTDALHMAMPPLARLGALRDDPAYWAKMYALYDHTKRRERGPGLYSYRHELWFRDGNYLPGGIASPGGRDVLWSRGNGWAMMAHAKVLRALPADEEHVVEYGWNLEGVSRALRDVQRADGFWNVSLRDPDHFGGRETSGTAMHLYGLAYGVRTGRLDRDTYLPVVTRAWNALVRDAIREDGLLGWVQGVGYEPESSQPVTATTTSDFAVGAVLLAGTEVAALAS</sequence>
<dbReference type="InterPro" id="IPR008928">
    <property type="entry name" value="6-hairpin_glycosidase_sf"/>
</dbReference>
<evidence type="ECO:0000256" key="2">
    <source>
        <dbReference type="SAM" id="MobiDB-lite"/>
    </source>
</evidence>
<dbReference type="AlphaFoldDB" id="A0A5N6A2P9"/>
<evidence type="ECO:0000313" key="5">
    <source>
        <dbReference type="Proteomes" id="UP000314251"/>
    </source>
</evidence>
<dbReference type="InterPro" id="IPR011050">
    <property type="entry name" value="Pectin_lyase_fold/virulence"/>
</dbReference>
<dbReference type="SUPFAM" id="SSF48208">
    <property type="entry name" value="Six-hairpin glycosidases"/>
    <property type="match status" value="1"/>
</dbReference>
<dbReference type="SUPFAM" id="SSF51126">
    <property type="entry name" value="Pectin lyase-like"/>
    <property type="match status" value="1"/>
</dbReference>
<dbReference type="Pfam" id="PF07470">
    <property type="entry name" value="Glyco_hydro_88"/>
    <property type="match status" value="1"/>
</dbReference>
<dbReference type="Proteomes" id="UP000314251">
    <property type="component" value="Unassembled WGS sequence"/>
</dbReference>
<dbReference type="InterPro" id="IPR010905">
    <property type="entry name" value="Glyco_hydro_88"/>
</dbReference>
<dbReference type="InterPro" id="IPR006311">
    <property type="entry name" value="TAT_signal"/>
</dbReference>
<protein>
    <recommendedName>
        <fullName evidence="3">Rhamnogalacturonase A/B/Epimerase-like pectate lyase domain-containing protein</fullName>
    </recommendedName>
</protein>
<dbReference type="EMBL" id="VDLY02000016">
    <property type="protein sequence ID" value="KAB8161960.1"/>
    <property type="molecule type" value="Genomic_DNA"/>
</dbReference>
<dbReference type="InterPro" id="IPR024535">
    <property type="entry name" value="RHGA/B-epi-like_pectate_lyase"/>
</dbReference>
<accession>A0A5N6A2P9</accession>
<dbReference type="GO" id="GO:0005975">
    <property type="term" value="P:carbohydrate metabolic process"/>
    <property type="evidence" value="ECO:0007669"/>
    <property type="project" value="InterPro"/>
</dbReference>
<dbReference type="InterPro" id="IPR012334">
    <property type="entry name" value="Pectin_lyas_fold"/>
</dbReference>
<dbReference type="GO" id="GO:0016787">
    <property type="term" value="F:hydrolase activity"/>
    <property type="evidence" value="ECO:0007669"/>
    <property type="project" value="UniProtKB-KW"/>
</dbReference>
<dbReference type="InterPro" id="IPR052043">
    <property type="entry name" value="PolySaccharide_Degr_Enz"/>
</dbReference>